<dbReference type="InterPro" id="IPR044974">
    <property type="entry name" value="Disease_R_plants"/>
</dbReference>
<dbReference type="PANTHER" id="PTHR11017">
    <property type="entry name" value="LEUCINE-RICH REPEAT-CONTAINING PROTEIN"/>
    <property type="match status" value="1"/>
</dbReference>
<dbReference type="GO" id="GO:0007165">
    <property type="term" value="P:signal transduction"/>
    <property type="evidence" value="ECO:0007669"/>
    <property type="project" value="InterPro"/>
</dbReference>
<evidence type="ECO:0000256" key="3">
    <source>
        <dbReference type="ARBA" id="ARBA00022821"/>
    </source>
</evidence>
<dbReference type="InterPro" id="IPR000157">
    <property type="entry name" value="TIR_dom"/>
</dbReference>
<dbReference type="AlphaFoldDB" id="A0A8B8N7X6"/>
<dbReference type="InterPro" id="IPR032675">
    <property type="entry name" value="LRR_dom_sf"/>
</dbReference>
<gene>
    <name evidence="8" type="primary">LOC115731516</name>
</gene>
<dbReference type="Pfam" id="PF23282">
    <property type="entry name" value="WHD_ROQ1"/>
    <property type="match status" value="1"/>
</dbReference>
<dbReference type="InterPro" id="IPR003591">
    <property type="entry name" value="Leu-rich_rpt_typical-subtyp"/>
</dbReference>
<evidence type="ECO:0000256" key="5">
    <source>
        <dbReference type="SAM" id="SignalP"/>
    </source>
</evidence>
<dbReference type="InterPro" id="IPR027417">
    <property type="entry name" value="P-loop_NTPase"/>
</dbReference>
<dbReference type="SUPFAM" id="SSF52540">
    <property type="entry name" value="P-loop containing nucleoside triphosphate hydrolases"/>
    <property type="match status" value="1"/>
</dbReference>
<dbReference type="GO" id="GO:0051707">
    <property type="term" value="P:response to other organism"/>
    <property type="evidence" value="ECO:0007669"/>
    <property type="project" value="UniProtKB-ARBA"/>
</dbReference>
<dbReference type="Gene3D" id="3.40.50.10140">
    <property type="entry name" value="Toll/interleukin-1 receptor homology (TIR) domain"/>
    <property type="match status" value="1"/>
</dbReference>
<keyword evidence="5" id="KW-0732">Signal</keyword>
<keyword evidence="4" id="KW-0520">NAD</keyword>
<proteinExistence type="predicted"/>
<dbReference type="InterPro" id="IPR042197">
    <property type="entry name" value="Apaf_helical"/>
</dbReference>
<dbReference type="PRINTS" id="PR00364">
    <property type="entry name" value="DISEASERSIST"/>
</dbReference>
<dbReference type="GO" id="GO:0043531">
    <property type="term" value="F:ADP binding"/>
    <property type="evidence" value="ECO:0007669"/>
    <property type="project" value="InterPro"/>
</dbReference>
<dbReference type="SUPFAM" id="SSF52058">
    <property type="entry name" value="L domain-like"/>
    <property type="match status" value="1"/>
</dbReference>
<dbReference type="Gene3D" id="3.40.50.300">
    <property type="entry name" value="P-loop containing nucleotide triphosphate hydrolases"/>
    <property type="match status" value="1"/>
</dbReference>
<name>A0A8B8N7X6_9MYRT</name>
<evidence type="ECO:0000256" key="4">
    <source>
        <dbReference type="ARBA" id="ARBA00023027"/>
    </source>
</evidence>
<accession>A0A8B8N7X6</accession>
<dbReference type="RefSeq" id="XP_030518044.2">
    <property type="nucleotide sequence ID" value="XM_030662184.2"/>
</dbReference>
<evidence type="ECO:0000259" key="6">
    <source>
        <dbReference type="PROSITE" id="PS50104"/>
    </source>
</evidence>
<feature type="signal peptide" evidence="5">
    <location>
        <begin position="1"/>
        <end position="22"/>
    </location>
</feature>
<reference evidence="8" key="1">
    <citation type="submission" date="2025-08" db="UniProtKB">
        <authorList>
            <consortium name="RefSeq"/>
        </authorList>
    </citation>
    <scope>IDENTIFICATION</scope>
    <source>
        <tissue evidence="8">Leaf</tissue>
    </source>
</reference>
<dbReference type="InterPro" id="IPR003593">
    <property type="entry name" value="AAA+_ATPase"/>
</dbReference>
<dbReference type="SMART" id="SM00369">
    <property type="entry name" value="LRR_TYP"/>
    <property type="match status" value="4"/>
</dbReference>
<dbReference type="Pfam" id="PF01582">
    <property type="entry name" value="TIR"/>
    <property type="match status" value="1"/>
</dbReference>
<dbReference type="Gene3D" id="1.10.8.430">
    <property type="entry name" value="Helical domain of apoptotic protease-activating factors"/>
    <property type="match status" value="1"/>
</dbReference>
<dbReference type="KEGG" id="rarg:115731516"/>
<evidence type="ECO:0000256" key="2">
    <source>
        <dbReference type="ARBA" id="ARBA00022737"/>
    </source>
</evidence>
<dbReference type="Proteomes" id="UP000827889">
    <property type="component" value="Chromosome 4"/>
</dbReference>
<feature type="chain" id="PRO_5047317612" evidence="5">
    <location>
        <begin position="23"/>
        <end position="976"/>
    </location>
</feature>
<feature type="domain" description="TIR" evidence="6">
    <location>
        <begin position="53"/>
        <end position="228"/>
    </location>
</feature>
<dbReference type="SUPFAM" id="SSF52200">
    <property type="entry name" value="Toll/Interleukin receptor TIR domain"/>
    <property type="match status" value="1"/>
</dbReference>
<evidence type="ECO:0000313" key="8">
    <source>
        <dbReference type="RefSeq" id="XP_030518044.2"/>
    </source>
</evidence>
<dbReference type="InterPro" id="IPR035897">
    <property type="entry name" value="Toll_tir_struct_dom_sf"/>
</dbReference>
<keyword evidence="7" id="KW-1185">Reference proteome</keyword>
<dbReference type="SMART" id="SM00382">
    <property type="entry name" value="AAA"/>
    <property type="match status" value="1"/>
</dbReference>
<organism evidence="7 8">
    <name type="scientific">Rhodamnia argentea</name>
    <dbReference type="NCBI Taxonomy" id="178133"/>
    <lineage>
        <taxon>Eukaryota</taxon>
        <taxon>Viridiplantae</taxon>
        <taxon>Streptophyta</taxon>
        <taxon>Embryophyta</taxon>
        <taxon>Tracheophyta</taxon>
        <taxon>Spermatophyta</taxon>
        <taxon>Magnoliopsida</taxon>
        <taxon>eudicotyledons</taxon>
        <taxon>Gunneridae</taxon>
        <taxon>Pentapetalae</taxon>
        <taxon>rosids</taxon>
        <taxon>malvids</taxon>
        <taxon>Myrtales</taxon>
        <taxon>Myrtaceae</taxon>
        <taxon>Myrtoideae</taxon>
        <taxon>Myrteae</taxon>
        <taxon>Australasian group</taxon>
        <taxon>Rhodamnia</taxon>
    </lineage>
</organism>
<keyword evidence="3" id="KW-0611">Plant defense</keyword>
<keyword evidence="1" id="KW-0433">Leucine-rich repeat</keyword>
<dbReference type="GeneID" id="115731516"/>
<protein>
    <submittedName>
        <fullName evidence="8">Disease resistance protein RPV1-like</fullName>
    </submittedName>
</protein>
<dbReference type="Gene3D" id="3.80.10.10">
    <property type="entry name" value="Ribonuclease Inhibitor"/>
    <property type="match status" value="2"/>
</dbReference>
<dbReference type="InterPro" id="IPR002182">
    <property type="entry name" value="NB-ARC"/>
</dbReference>
<evidence type="ECO:0000313" key="7">
    <source>
        <dbReference type="Proteomes" id="UP000827889"/>
    </source>
</evidence>
<evidence type="ECO:0000256" key="1">
    <source>
        <dbReference type="ARBA" id="ARBA00022614"/>
    </source>
</evidence>
<dbReference type="PROSITE" id="PS50104">
    <property type="entry name" value="TIR"/>
    <property type="match status" value="1"/>
</dbReference>
<keyword evidence="2" id="KW-0677">Repeat</keyword>
<dbReference type="InterPro" id="IPR058192">
    <property type="entry name" value="WHD_ROQ1-like"/>
</dbReference>
<dbReference type="InterPro" id="IPR055414">
    <property type="entry name" value="LRR_R13L4/SHOC2-like"/>
</dbReference>
<dbReference type="GO" id="GO:0006952">
    <property type="term" value="P:defense response"/>
    <property type="evidence" value="ECO:0007669"/>
    <property type="project" value="UniProtKB-KW"/>
</dbReference>
<dbReference type="PANTHER" id="PTHR11017:SF570">
    <property type="entry name" value="DISEASE RESISTANCE PROTEIN (TIR-NBS CLASS)-RELATED"/>
    <property type="match status" value="1"/>
</dbReference>
<dbReference type="SMART" id="SM00255">
    <property type="entry name" value="TIR"/>
    <property type="match status" value="1"/>
</dbReference>
<dbReference type="Pfam" id="PF00931">
    <property type="entry name" value="NB-ARC"/>
    <property type="match status" value="1"/>
</dbReference>
<dbReference type="Pfam" id="PF23598">
    <property type="entry name" value="LRR_14"/>
    <property type="match status" value="1"/>
</dbReference>
<sequence length="976" mass="110132">MKSAFAQLVRLWFFIFSATGRAMKAIASIFGIGEAGSSRNQKPMQMPEAVEGCDYEVFLSFSGPDTRTGITDHLYCRLKDAGVRTYLDNKELRIGEEIGPELLGAIEQSKISIPIFSEGYASSKWCLNELAHMVGCRRKGQIITPLFYHVKPSEVRYLTSGYGEALLAHKDKKRVDNATIRKWRAALKEINAIHKLHLQLLFFLPPVVSTAHEGQLVKHIVTKVLSELKKAYLVVTDSLVGVDHSVKEILGMIGTNMDDVKIVGIHGMGGIGKTTLAKVVYNKLSRDFAHCCYLDDVRDTSNLKGIVHLQNRLISNLSGQAHPPVDCVDEGIRMIEERFSSLEALILLDDVDENSQLSALLGRCCCFGPGTLILITTRNEIVLRKFDVKLIYPVGEMDLKRSLQLFSKHAFRRDHPPLEKLEQSREIVKIAQGLPLVLEVMGSALSLCAQREDIWNEYLEKWKKGRIEAIQSKLMISYEALDPCQKQIFLDIAYLFIGYDKNTAMYLWEDCELFPAHGLEVLQMMSLIKIEKDNKLWMHDHLKDLGREIAQNSRLWNYKEALDVIQRKKGNEKVEALCLEFGDCREYRLPLEGFTTLPNLRFLRVDSESFNYDWRACKLKVLNLSSCTRLTKTPDLSELPTLERLILDECQELAEIDSSIGELKNLVFLSLIGCQELRHLPEELGGLPSLTVLLLDRTCIREISGTINLPTSLSKLSLAMTSIRHLPDSIGALTSLNHLSLSRCSWINRLPRSIGQLHSLTELDLSYSTISGLPDSMESLENLQVLRIFPTNDSIRISAVPKLPVSLTSLAISLKSLVAIPDLSNLINLKQLVLLMEGPCELEQVPLPWRLGRLSKLQLLALSIPHMTNLSRELGALSHLKFLYLQDCRSLQCIPQISSTVSKLHILGCWSLTALDISNLKNLSELYIVGTPVEDLSGREQLDNLLECKIEKNDNYSVQYTLRRNLIEMVFHEEFA</sequence>